<comment type="similarity">
    <text evidence="2">Belongs to the LemA family.</text>
</comment>
<name>A0A9Q7ADZ6_9BACT</name>
<keyword evidence="7" id="KW-1185">Reference proteome</keyword>
<proteinExistence type="inferred from homology"/>
<gene>
    <name evidence="6" type="ORF">KAR29_03575</name>
</gene>
<evidence type="ECO:0000256" key="3">
    <source>
        <dbReference type="ARBA" id="ARBA00022692"/>
    </source>
</evidence>
<dbReference type="EMBL" id="CP072943">
    <property type="protein sequence ID" value="QTX33003.1"/>
    <property type="molecule type" value="Genomic_DNA"/>
</dbReference>
<keyword evidence="5" id="KW-0472">Membrane</keyword>
<dbReference type="SUPFAM" id="SSF140478">
    <property type="entry name" value="LemA-like"/>
    <property type="match status" value="1"/>
</dbReference>
<dbReference type="AlphaFoldDB" id="A0A9Q7ADZ6"/>
<dbReference type="Proteomes" id="UP000671879">
    <property type="component" value="Chromosome"/>
</dbReference>
<dbReference type="InterPro" id="IPR007156">
    <property type="entry name" value="MamQ_LemA"/>
</dbReference>
<keyword evidence="4" id="KW-1133">Transmembrane helix</keyword>
<evidence type="ECO:0000256" key="1">
    <source>
        <dbReference type="ARBA" id="ARBA00004167"/>
    </source>
</evidence>
<evidence type="ECO:0000256" key="2">
    <source>
        <dbReference type="ARBA" id="ARBA00008854"/>
    </source>
</evidence>
<keyword evidence="3" id="KW-0812">Transmembrane</keyword>
<dbReference type="RefSeq" id="WP_274374271.1">
    <property type="nucleotide sequence ID" value="NZ_CP072943.1"/>
</dbReference>
<dbReference type="PANTHER" id="PTHR34478">
    <property type="entry name" value="PROTEIN LEMA"/>
    <property type="match status" value="1"/>
</dbReference>
<dbReference type="Pfam" id="PF04011">
    <property type="entry name" value="LemA"/>
    <property type="match status" value="1"/>
</dbReference>
<dbReference type="GO" id="GO:0016020">
    <property type="term" value="C:membrane"/>
    <property type="evidence" value="ECO:0007669"/>
    <property type="project" value="UniProtKB-SubCell"/>
</dbReference>
<evidence type="ECO:0000313" key="6">
    <source>
        <dbReference type="EMBL" id="QTX33003.1"/>
    </source>
</evidence>
<evidence type="ECO:0000256" key="4">
    <source>
        <dbReference type="ARBA" id="ARBA00022989"/>
    </source>
</evidence>
<protein>
    <submittedName>
        <fullName evidence="6">LemA family protein</fullName>
    </submittedName>
</protein>
<organism evidence="6 7">
    <name type="scientific">Aminithiophilus ramosus</name>
    <dbReference type="NCBI Taxonomy" id="3029084"/>
    <lineage>
        <taxon>Bacteria</taxon>
        <taxon>Thermotogati</taxon>
        <taxon>Synergistota</taxon>
        <taxon>Synergistia</taxon>
        <taxon>Synergistales</taxon>
        <taxon>Aminithiophilaceae</taxon>
        <taxon>Aminithiophilus</taxon>
    </lineage>
</organism>
<dbReference type="PANTHER" id="PTHR34478:SF1">
    <property type="entry name" value="PROTEIN LEMA"/>
    <property type="match status" value="1"/>
</dbReference>
<dbReference type="KEGG" id="aram:KAR29_03575"/>
<reference evidence="7" key="1">
    <citation type="submission" date="2021-04" db="EMBL/GenBank/DDBJ databases">
        <title>A novel Synergistetes isolate from a pyrite-forming mixed culture.</title>
        <authorList>
            <person name="Bunk B."/>
            <person name="Sproer C."/>
            <person name="Spring S."/>
            <person name="Pester M."/>
        </authorList>
    </citation>
    <scope>NUCLEOTIDE SEQUENCE [LARGE SCALE GENOMIC DNA]</scope>
    <source>
        <strain evidence="7">J.5.4.2-T.3.5.2</strain>
    </source>
</reference>
<comment type="subcellular location">
    <subcellularLocation>
        <location evidence="1">Membrane</location>
        <topology evidence="1">Single-pass membrane protein</topology>
    </subcellularLocation>
</comment>
<accession>A0A9Q7ADZ6</accession>
<evidence type="ECO:0000313" key="7">
    <source>
        <dbReference type="Proteomes" id="UP000671879"/>
    </source>
</evidence>
<dbReference type="InterPro" id="IPR023353">
    <property type="entry name" value="LemA-like_dom_sf"/>
</dbReference>
<sequence>MLIWIAAPAAVTLVILWAVSVYNRLIRLQNMREEGWSGIDVQLKRRFDLVPNLVETVKAYAAHESDVFQKVTEARASVARAQSVGDRAQSENMLSGALKSLFAVAENYPELKANTNFLQLQEQLGSLENDIQMSRRYYNGTARDYNVAIATFPAVLIARHFGHVKADYFEADEGERAAPEVAF</sequence>
<evidence type="ECO:0000256" key="5">
    <source>
        <dbReference type="ARBA" id="ARBA00023136"/>
    </source>
</evidence>
<dbReference type="Gene3D" id="1.20.1440.20">
    <property type="entry name" value="LemA-like domain"/>
    <property type="match status" value="1"/>
</dbReference>